<gene>
    <name evidence="2" type="ORF">QVD17_38089</name>
</gene>
<sequence length="105" mass="11954">MQQYYHHNDHDLRVTVIQISRKVMNTYQIVTTDCSSMNNILSAADLLLQKQLICCEQLLLLIYCYVQVTRRNALLQVFSAFVISILCSCLQVMGPDPVEDVEGAT</sequence>
<protein>
    <submittedName>
        <fullName evidence="2">Uncharacterized protein</fullName>
    </submittedName>
</protein>
<keyword evidence="3" id="KW-1185">Reference proteome</keyword>
<dbReference type="EMBL" id="JAUHHV010000010">
    <property type="protein sequence ID" value="KAK1411539.1"/>
    <property type="molecule type" value="Genomic_DNA"/>
</dbReference>
<proteinExistence type="predicted"/>
<name>A0AAD8JXH8_TARER</name>
<keyword evidence="1" id="KW-0472">Membrane</keyword>
<organism evidence="2 3">
    <name type="scientific">Tagetes erecta</name>
    <name type="common">African marigold</name>
    <dbReference type="NCBI Taxonomy" id="13708"/>
    <lineage>
        <taxon>Eukaryota</taxon>
        <taxon>Viridiplantae</taxon>
        <taxon>Streptophyta</taxon>
        <taxon>Embryophyta</taxon>
        <taxon>Tracheophyta</taxon>
        <taxon>Spermatophyta</taxon>
        <taxon>Magnoliopsida</taxon>
        <taxon>eudicotyledons</taxon>
        <taxon>Gunneridae</taxon>
        <taxon>Pentapetalae</taxon>
        <taxon>asterids</taxon>
        <taxon>campanulids</taxon>
        <taxon>Asterales</taxon>
        <taxon>Asteraceae</taxon>
        <taxon>Asteroideae</taxon>
        <taxon>Heliantheae alliance</taxon>
        <taxon>Tageteae</taxon>
        <taxon>Tagetes</taxon>
    </lineage>
</organism>
<keyword evidence="1" id="KW-1133">Transmembrane helix</keyword>
<evidence type="ECO:0000256" key="1">
    <source>
        <dbReference type="SAM" id="Phobius"/>
    </source>
</evidence>
<dbReference type="Proteomes" id="UP001229421">
    <property type="component" value="Unassembled WGS sequence"/>
</dbReference>
<comment type="caution">
    <text evidence="2">The sequence shown here is derived from an EMBL/GenBank/DDBJ whole genome shotgun (WGS) entry which is preliminary data.</text>
</comment>
<reference evidence="2" key="1">
    <citation type="journal article" date="2023" name="bioRxiv">
        <title>Improved chromosome-level genome assembly for marigold (Tagetes erecta).</title>
        <authorList>
            <person name="Jiang F."/>
            <person name="Yuan L."/>
            <person name="Wang S."/>
            <person name="Wang H."/>
            <person name="Xu D."/>
            <person name="Wang A."/>
            <person name="Fan W."/>
        </authorList>
    </citation>
    <scope>NUCLEOTIDE SEQUENCE</scope>
    <source>
        <strain evidence="2">WSJ</strain>
        <tissue evidence="2">Leaf</tissue>
    </source>
</reference>
<keyword evidence="1" id="KW-0812">Transmembrane</keyword>
<evidence type="ECO:0000313" key="2">
    <source>
        <dbReference type="EMBL" id="KAK1411539.1"/>
    </source>
</evidence>
<accession>A0AAD8JXH8</accession>
<evidence type="ECO:0000313" key="3">
    <source>
        <dbReference type="Proteomes" id="UP001229421"/>
    </source>
</evidence>
<feature type="transmembrane region" description="Helical" evidence="1">
    <location>
        <begin position="73"/>
        <end position="93"/>
    </location>
</feature>
<dbReference type="AlphaFoldDB" id="A0AAD8JXH8"/>